<dbReference type="GO" id="GO:0032389">
    <property type="term" value="C:MutLalpha complex"/>
    <property type="evidence" value="ECO:0007669"/>
    <property type="project" value="TreeGrafter"/>
</dbReference>
<evidence type="ECO:0000256" key="11">
    <source>
        <dbReference type="ARBA" id="ARBA00072579"/>
    </source>
</evidence>
<accession>A0A2G8JPE9</accession>
<dbReference type="SMART" id="SM01340">
    <property type="entry name" value="DNA_mis_repair"/>
    <property type="match status" value="1"/>
</dbReference>
<dbReference type="InterPro" id="IPR042121">
    <property type="entry name" value="MutL_C_regsub"/>
</dbReference>
<dbReference type="InterPro" id="IPR014790">
    <property type="entry name" value="MutL_C"/>
</dbReference>
<dbReference type="FunFam" id="3.30.565.10:FF:000014">
    <property type="entry name" value="Mismatch repair endonuclease pms1, putative"/>
    <property type="match status" value="1"/>
</dbReference>
<dbReference type="SMART" id="SM00853">
    <property type="entry name" value="MutL_C"/>
    <property type="match status" value="1"/>
</dbReference>
<keyword evidence="9" id="KW-0539">Nucleus</keyword>
<dbReference type="NCBIfam" id="TIGR00585">
    <property type="entry name" value="mutl"/>
    <property type="match status" value="1"/>
</dbReference>
<comment type="subcellular location">
    <subcellularLocation>
        <location evidence="1">Nucleus</location>
    </subcellularLocation>
</comment>
<dbReference type="GO" id="GO:0030983">
    <property type="term" value="F:mismatched DNA binding"/>
    <property type="evidence" value="ECO:0007669"/>
    <property type="project" value="InterPro"/>
</dbReference>
<dbReference type="Pfam" id="PF08676">
    <property type="entry name" value="MutL_C"/>
    <property type="match status" value="1"/>
</dbReference>
<dbReference type="Gene3D" id="3.30.565.10">
    <property type="entry name" value="Histidine kinase-like ATPase, C-terminal domain"/>
    <property type="match status" value="1"/>
</dbReference>
<dbReference type="Pfam" id="PF13589">
    <property type="entry name" value="HATPase_c_3"/>
    <property type="match status" value="1"/>
</dbReference>
<evidence type="ECO:0000256" key="8">
    <source>
        <dbReference type="ARBA" id="ARBA00022840"/>
    </source>
</evidence>
<feature type="compositionally biased region" description="Polar residues" evidence="14">
    <location>
        <begin position="452"/>
        <end position="477"/>
    </location>
</feature>
<dbReference type="PANTHER" id="PTHR10073:SF52">
    <property type="entry name" value="MISMATCH REPAIR ENDONUCLEASE PMS2"/>
    <property type="match status" value="1"/>
</dbReference>
<evidence type="ECO:0000256" key="2">
    <source>
        <dbReference type="ARBA" id="ARBA00006082"/>
    </source>
</evidence>
<dbReference type="SUPFAM" id="SSF54211">
    <property type="entry name" value="Ribosomal protein S5 domain 2-like"/>
    <property type="match status" value="1"/>
</dbReference>
<evidence type="ECO:0000256" key="10">
    <source>
        <dbReference type="ARBA" id="ARBA00048778"/>
    </source>
</evidence>
<dbReference type="CDD" id="cd03484">
    <property type="entry name" value="MutL_Trans_hPMS_2_like"/>
    <property type="match status" value="1"/>
</dbReference>
<dbReference type="GO" id="GO:0016887">
    <property type="term" value="F:ATP hydrolysis activity"/>
    <property type="evidence" value="ECO:0007669"/>
    <property type="project" value="InterPro"/>
</dbReference>
<dbReference type="FunFam" id="3.30.1370.100:FF:000001">
    <property type="entry name" value="Mismatch repair endonuclease pms1, putative"/>
    <property type="match status" value="1"/>
</dbReference>
<evidence type="ECO:0000256" key="13">
    <source>
        <dbReference type="ARBA" id="ARBA00083250"/>
    </source>
</evidence>
<feature type="compositionally biased region" description="Basic and acidic residues" evidence="14">
    <location>
        <begin position="435"/>
        <end position="451"/>
    </location>
</feature>
<feature type="compositionally biased region" description="Polar residues" evidence="14">
    <location>
        <begin position="526"/>
        <end position="537"/>
    </location>
</feature>
<feature type="domain" description="DNA mismatch repair protein S5" evidence="16">
    <location>
        <begin position="217"/>
        <end position="353"/>
    </location>
</feature>
<dbReference type="FunFam" id="3.30.230.10:FF:000032">
    <property type="entry name" value="mismatch repair endonuclease PMS2 isoform X2"/>
    <property type="match status" value="1"/>
</dbReference>
<dbReference type="GO" id="GO:0006298">
    <property type="term" value="P:mismatch repair"/>
    <property type="evidence" value="ECO:0007669"/>
    <property type="project" value="InterPro"/>
</dbReference>
<feature type="region of interest" description="Disordered" evidence="14">
    <location>
        <begin position="509"/>
        <end position="578"/>
    </location>
</feature>
<dbReference type="InterPro" id="IPR002099">
    <property type="entry name" value="MutL/Mlh/PMS"/>
</dbReference>
<proteinExistence type="inferred from homology"/>
<feature type="compositionally biased region" description="Polar residues" evidence="14">
    <location>
        <begin position="555"/>
        <end position="565"/>
    </location>
</feature>
<evidence type="ECO:0000256" key="9">
    <source>
        <dbReference type="ARBA" id="ARBA00023242"/>
    </source>
</evidence>
<keyword evidence="3" id="KW-0540">Nuclease</keyword>
<keyword evidence="6" id="KW-0227">DNA damage</keyword>
<keyword evidence="7" id="KW-0378">Hydrolase</keyword>
<dbReference type="EMBL" id="MRZV01001473">
    <property type="protein sequence ID" value="PIK37627.1"/>
    <property type="molecule type" value="Genomic_DNA"/>
</dbReference>
<dbReference type="Proteomes" id="UP000230750">
    <property type="component" value="Unassembled WGS sequence"/>
</dbReference>
<dbReference type="InterPro" id="IPR014762">
    <property type="entry name" value="DNA_mismatch_repair_CS"/>
</dbReference>
<dbReference type="Gene3D" id="3.30.1540.20">
    <property type="entry name" value="MutL, C-terminal domain, dimerisation subdomain"/>
    <property type="match status" value="1"/>
</dbReference>
<evidence type="ECO:0000256" key="7">
    <source>
        <dbReference type="ARBA" id="ARBA00022801"/>
    </source>
</evidence>
<evidence type="ECO:0000259" key="16">
    <source>
        <dbReference type="SMART" id="SM01340"/>
    </source>
</evidence>
<evidence type="ECO:0000256" key="1">
    <source>
        <dbReference type="ARBA" id="ARBA00004123"/>
    </source>
</evidence>
<dbReference type="Gene3D" id="3.30.230.10">
    <property type="match status" value="1"/>
</dbReference>
<keyword evidence="18" id="KW-1185">Reference proteome</keyword>
<organism evidence="17 18">
    <name type="scientific">Stichopus japonicus</name>
    <name type="common">Sea cucumber</name>
    <dbReference type="NCBI Taxonomy" id="307972"/>
    <lineage>
        <taxon>Eukaryota</taxon>
        <taxon>Metazoa</taxon>
        <taxon>Echinodermata</taxon>
        <taxon>Eleutherozoa</taxon>
        <taxon>Echinozoa</taxon>
        <taxon>Holothuroidea</taxon>
        <taxon>Aspidochirotacea</taxon>
        <taxon>Aspidochirotida</taxon>
        <taxon>Stichopodidae</taxon>
        <taxon>Apostichopus</taxon>
    </lineage>
</organism>
<dbReference type="Gene3D" id="3.30.1370.100">
    <property type="entry name" value="MutL, C-terminal domain, regulatory subdomain"/>
    <property type="match status" value="1"/>
</dbReference>
<evidence type="ECO:0000259" key="15">
    <source>
        <dbReference type="SMART" id="SM00853"/>
    </source>
</evidence>
<evidence type="ECO:0000256" key="12">
    <source>
        <dbReference type="ARBA" id="ARBA00077255"/>
    </source>
</evidence>
<dbReference type="GO" id="GO:0004519">
    <property type="term" value="F:endonuclease activity"/>
    <property type="evidence" value="ECO:0007669"/>
    <property type="project" value="UniProtKB-KW"/>
</dbReference>
<evidence type="ECO:0000256" key="4">
    <source>
        <dbReference type="ARBA" id="ARBA00022741"/>
    </source>
</evidence>
<keyword evidence="8" id="KW-0067">ATP-binding</keyword>
<dbReference type="InterPro" id="IPR036890">
    <property type="entry name" value="HATPase_C_sf"/>
</dbReference>
<feature type="compositionally biased region" description="Polar residues" evidence="14">
    <location>
        <begin position="422"/>
        <end position="434"/>
    </location>
</feature>
<dbReference type="SUPFAM" id="SSF55874">
    <property type="entry name" value="ATPase domain of HSP90 chaperone/DNA topoisomerase II/histidine kinase"/>
    <property type="match status" value="1"/>
</dbReference>
<dbReference type="GO" id="GO:0005524">
    <property type="term" value="F:ATP binding"/>
    <property type="evidence" value="ECO:0007669"/>
    <property type="project" value="UniProtKB-KW"/>
</dbReference>
<dbReference type="InterPro" id="IPR014721">
    <property type="entry name" value="Ribsml_uS5_D2-typ_fold_subgr"/>
</dbReference>
<dbReference type="STRING" id="307972.A0A2G8JPE9"/>
<comment type="caution">
    <text evidence="17">The sequence shown here is derived from an EMBL/GenBank/DDBJ whole genome shotgun (WGS) entry which is preliminary data.</text>
</comment>
<dbReference type="InterPro" id="IPR042120">
    <property type="entry name" value="MutL_C_dimsub"/>
</dbReference>
<feature type="domain" description="MutL C-terminal dimerisation" evidence="15">
    <location>
        <begin position="683"/>
        <end position="827"/>
    </location>
</feature>
<dbReference type="PANTHER" id="PTHR10073">
    <property type="entry name" value="DNA MISMATCH REPAIR PROTEIN MLH, PMS, MUTL"/>
    <property type="match status" value="1"/>
</dbReference>
<dbReference type="PROSITE" id="PS00058">
    <property type="entry name" value="DNA_MISMATCH_REPAIR_1"/>
    <property type="match status" value="1"/>
</dbReference>
<gene>
    <name evidence="17" type="ORF">BSL78_25534</name>
</gene>
<comment type="catalytic activity">
    <reaction evidence="10">
        <text>ATP + H2O = ADP + phosphate + H(+)</text>
        <dbReference type="Rhea" id="RHEA:13065"/>
        <dbReference type="ChEBI" id="CHEBI:15377"/>
        <dbReference type="ChEBI" id="CHEBI:15378"/>
        <dbReference type="ChEBI" id="CHEBI:30616"/>
        <dbReference type="ChEBI" id="CHEBI:43474"/>
        <dbReference type="ChEBI" id="CHEBI:456216"/>
    </reaction>
    <physiologicalReaction direction="left-to-right" evidence="10">
        <dbReference type="Rhea" id="RHEA:13066"/>
    </physiologicalReaction>
</comment>
<dbReference type="InterPro" id="IPR037198">
    <property type="entry name" value="MutL_C_sf"/>
</dbReference>
<evidence type="ECO:0000256" key="5">
    <source>
        <dbReference type="ARBA" id="ARBA00022759"/>
    </source>
</evidence>
<evidence type="ECO:0000256" key="6">
    <source>
        <dbReference type="ARBA" id="ARBA00022763"/>
    </source>
</evidence>
<evidence type="ECO:0000313" key="18">
    <source>
        <dbReference type="Proteomes" id="UP000230750"/>
    </source>
</evidence>
<comment type="similarity">
    <text evidence="2">Belongs to the DNA mismatch repair MutL/HexB family.</text>
</comment>
<dbReference type="GO" id="GO:0140664">
    <property type="term" value="F:ATP-dependent DNA damage sensor activity"/>
    <property type="evidence" value="ECO:0007669"/>
    <property type="project" value="InterPro"/>
</dbReference>
<protein>
    <recommendedName>
        <fullName evidence="11">Mismatch repair endonuclease PMS2</fullName>
    </recommendedName>
    <alternativeName>
        <fullName evidence="13">DNA mismatch repair protein PMS2</fullName>
    </alternativeName>
    <alternativeName>
        <fullName evidence="12">PMS1 protein homolog 2</fullName>
    </alternativeName>
</protein>
<dbReference type="AlphaFoldDB" id="A0A2G8JPE9"/>
<keyword evidence="5" id="KW-0255">Endonuclease</keyword>
<dbReference type="FunFam" id="3.30.1540.20:FF:000019">
    <property type="entry name" value="PMS1 homolog 2, mismatch repair system component"/>
    <property type="match status" value="1"/>
</dbReference>
<evidence type="ECO:0000256" key="14">
    <source>
        <dbReference type="SAM" id="MobiDB-lite"/>
    </source>
</evidence>
<reference evidence="17 18" key="1">
    <citation type="journal article" date="2017" name="PLoS Biol.">
        <title>The sea cucumber genome provides insights into morphological evolution and visceral regeneration.</title>
        <authorList>
            <person name="Zhang X."/>
            <person name="Sun L."/>
            <person name="Yuan J."/>
            <person name="Sun Y."/>
            <person name="Gao Y."/>
            <person name="Zhang L."/>
            <person name="Li S."/>
            <person name="Dai H."/>
            <person name="Hamel J.F."/>
            <person name="Liu C."/>
            <person name="Yu Y."/>
            <person name="Liu S."/>
            <person name="Lin W."/>
            <person name="Guo K."/>
            <person name="Jin S."/>
            <person name="Xu P."/>
            <person name="Storey K.B."/>
            <person name="Huan P."/>
            <person name="Zhang T."/>
            <person name="Zhou Y."/>
            <person name="Zhang J."/>
            <person name="Lin C."/>
            <person name="Li X."/>
            <person name="Xing L."/>
            <person name="Huo D."/>
            <person name="Sun M."/>
            <person name="Wang L."/>
            <person name="Mercier A."/>
            <person name="Li F."/>
            <person name="Yang H."/>
            <person name="Xiang J."/>
        </authorList>
    </citation>
    <scope>NUCLEOTIDE SEQUENCE [LARGE SCALE GENOMIC DNA]</scope>
    <source>
        <strain evidence="17">Shaxun</strain>
        <tissue evidence="17">Muscle</tissue>
    </source>
</reference>
<dbReference type="Pfam" id="PF01119">
    <property type="entry name" value="DNA_mis_repair"/>
    <property type="match status" value="1"/>
</dbReference>
<dbReference type="SUPFAM" id="SSF118116">
    <property type="entry name" value="DNA mismatch repair protein MutL"/>
    <property type="match status" value="1"/>
</dbReference>
<evidence type="ECO:0000313" key="17">
    <source>
        <dbReference type="EMBL" id="PIK37627.1"/>
    </source>
</evidence>
<dbReference type="InterPro" id="IPR013507">
    <property type="entry name" value="DNA_mismatch_S5_2-like"/>
</dbReference>
<keyword evidence="4" id="KW-0547">Nucleotide-binding</keyword>
<dbReference type="InterPro" id="IPR038973">
    <property type="entry name" value="MutL/Mlh/Pms-like"/>
</dbReference>
<dbReference type="CDD" id="cd16926">
    <property type="entry name" value="HATPase_MutL-MLH-PMS-like"/>
    <property type="match status" value="1"/>
</dbReference>
<feature type="region of interest" description="Disordered" evidence="14">
    <location>
        <begin position="419"/>
        <end position="477"/>
    </location>
</feature>
<sequence>MAGAVRAIDRKSVHQICSGQVVLNLATAVKELVENSLDAGATNVEIKLKEYGAESIEVIDNGSGVKEDNFQALTLKHHTSKLQDFSDLTNVDTFGFRGEALSSLCALSNLSILTYHKSANVGTRLEYDHDGKIMKQTPCPRQTGTTVTLINLFSTLPVRYKEFQRNIKKEFAKMVHILQGYCIISQGVKLTCSNQINKGGKSTVVATSGNTSLRENISSVFGSKQIQKLLEFTQVEPLEEVCQEYNLQMDKLSHLFRISGYISQPDHGQGRSSTDRQYLFINKRPCDFPKLTKLVNEVYHSYNRHQYPMCVLDISLSQDAVDVNLTPDKRKVLIQEEKLLLATVKSSLVSLFAPRASAYQMNQTVLSSLPSRSKSDPKLDLRRFSSPAEADNTTSEKACISNTLAGLKRSFSNPNAAFYSNERVTNTPGQSSERQQPKLDRFISKRIKTETSNDSNEQPSSISQFSTSNSCGDETANELQSSACSTLTFEPIESMDGSNVQTIQVKSLLSSKTSETRQDGDESTETEQTGNVTTVTEHLTEKESSGYGSHDSLPIDSSQEQSLVNEKSDGSASPDCGVNIEFHLPTEATSCNLQGDPAVKRIKIHKTDEEEDVARTTTKRKEVCLPFSVAGLMTLKERQEKDSDDEVVRGINFKAKIAPSDNASAENELRKEISKDMFGKMEILGQFNLGFIITRLADDLFIIDQHATDEKYNFETLQKNTVLQGQKLIQPMALELTAVNESILLDNINICKKNGFDFQINEEAPSTQKVKLTSVPVSRNWTFSKEDVDELIFMLSDAPGVHCRPSRVRQMFASRACRKSVMIGTALSRADMTKLVKHMGEIEQPWNCPHGRPTMRHLFNLNLLPD</sequence>
<dbReference type="OrthoDB" id="10254304at2759"/>
<dbReference type="InterPro" id="IPR020568">
    <property type="entry name" value="Ribosomal_Su5_D2-typ_SF"/>
</dbReference>
<name>A0A2G8JPE9_STIJA</name>
<evidence type="ECO:0000256" key="3">
    <source>
        <dbReference type="ARBA" id="ARBA00022722"/>
    </source>
</evidence>